<comment type="subcellular location">
    <subcellularLocation>
        <location evidence="1">Membrane</location>
        <topology evidence="1">Multi-pass membrane protein</topology>
    </subcellularLocation>
</comment>
<dbReference type="Pfam" id="PF04479">
    <property type="entry name" value="RTA1"/>
    <property type="match status" value="1"/>
</dbReference>
<dbReference type="InterPro" id="IPR007568">
    <property type="entry name" value="RTA1"/>
</dbReference>
<keyword evidence="2 5" id="KW-0812">Transmembrane</keyword>
<feature type="transmembrane region" description="Helical" evidence="5">
    <location>
        <begin position="249"/>
        <end position="267"/>
    </location>
</feature>
<name>A0AAD4M781_9AGAM</name>
<keyword evidence="7" id="KW-1185">Reference proteome</keyword>
<feature type="transmembrane region" description="Helical" evidence="5">
    <location>
        <begin position="85"/>
        <end position="107"/>
    </location>
</feature>
<evidence type="ECO:0000256" key="4">
    <source>
        <dbReference type="ARBA" id="ARBA00023136"/>
    </source>
</evidence>
<feature type="transmembrane region" description="Helical" evidence="5">
    <location>
        <begin position="159"/>
        <end position="187"/>
    </location>
</feature>
<accession>A0AAD4M781</accession>
<dbReference type="Proteomes" id="UP001203297">
    <property type="component" value="Unassembled WGS sequence"/>
</dbReference>
<feature type="transmembrane region" description="Helical" evidence="5">
    <location>
        <begin position="51"/>
        <end position="70"/>
    </location>
</feature>
<dbReference type="PANTHER" id="PTHR31465">
    <property type="entry name" value="PROTEIN RTA1-RELATED"/>
    <property type="match status" value="1"/>
</dbReference>
<feature type="transmembrane region" description="Helical" evidence="5">
    <location>
        <begin position="128"/>
        <end position="147"/>
    </location>
</feature>
<feature type="transmembrane region" description="Helical" evidence="5">
    <location>
        <begin position="24"/>
        <end position="44"/>
    </location>
</feature>
<gene>
    <name evidence="6" type="ORF">B0F90DRAFT_1363521</name>
</gene>
<feature type="transmembrane region" description="Helical" evidence="5">
    <location>
        <begin position="208"/>
        <end position="229"/>
    </location>
</feature>
<organism evidence="6 7">
    <name type="scientific">Multifurca ochricompacta</name>
    <dbReference type="NCBI Taxonomy" id="376703"/>
    <lineage>
        <taxon>Eukaryota</taxon>
        <taxon>Fungi</taxon>
        <taxon>Dikarya</taxon>
        <taxon>Basidiomycota</taxon>
        <taxon>Agaricomycotina</taxon>
        <taxon>Agaricomycetes</taxon>
        <taxon>Russulales</taxon>
        <taxon>Russulaceae</taxon>
        <taxon>Multifurca</taxon>
    </lineage>
</organism>
<keyword evidence="4 5" id="KW-0472">Membrane</keyword>
<evidence type="ECO:0000256" key="3">
    <source>
        <dbReference type="ARBA" id="ARBA00022989"/>
    </source>
</evidence>
<comment type="caution">
    <text evidence="6">The sequence shown here is derived from an EMBL/GenBank/DDBJ whole genome shotgun (WGS) entry which is preliminary data.</text>
</comment>
<dbReference type="GO" id="GO:0000324">
    <property type="term" value="C:fungal-type vacuole"/>
    <property type="evidence" value="ECO:0007669"/>
    <property type="project" value="TreeGrafter"/>
</dbReference>
<reference evidence="6" key="1">
    <citation type="journal article" date="2022" name="New Phytol.">
        <title>Evolutionary transition to the ectomycorrhizal habit in the genomes of a hyperdiverse lineage of mushroom-forming fungi.</title>
        <authorList>
            <person name="Looney B."/>
            <person name="Miyauchi S."/>
            <person name="Morin E."/>
            <person name="Drula E."/>
            <person name="Courty P.E."/>
            <person name="Kohler A."/>
            <person name="Kuo A."/>
            <person name="LaButti K."/>
            <person name="Pangilinan J."/>
            <person name="Lipzen A."/>
            <person name="Riley R."/>
            <person name="Andreopoulos W."/>
            <person name="He G."/>
            <person name="Johnson J."/>
            <person name="Nolan M."/>
            <person name="Tritt A."/>
            <person name="Barry K.W."/>
            <person name="Grigoriev I.V."/>
            <person name="Nagy L.G."/>
            <person name="Hibbett D."/>
            <person name="Henrissat B."/>
            <person name="Matheny P.B."/>
            <person name="Labbe J."/>
            <person name="Martin F.M."/>
        </authorList>
    </citation>
    <scope>NUCLEOTIDE SEQUENCE</scope>
    <source>
        <strain evidence="6">BPL690</strain>
    </source>
</reference>
<keyword evidence="3 5" id="KW-1133">Transmembrane helix</keyword>
<evidence type="ECO:0000256" key="5">
    <source>
        <dbReference type="SAM" id="Phobius"/>
    </source>
</evidence>
<dbReference type="GO" id="GO:0005886">
    <property type="term" value="C:plasma membrane"/>
    <property type="evidence" value="ECO:0007669"/>
    <property type="project" value="TreeGrafter"/>
</dbReference>
<protein>
    <submittedName>
        <fullName evidence="6">RTA1-domain-containing protein</fullName>
    </submittedName>
</protein>
<evidence type="ECO:0000256" key="1">
    <source>
        <dbReference type="ARBA" id="ARBA00004141"/>
    </source>
</evidence>
<evidence type="ECO:0000313" key="6">
    <source>
        <dbReference type="EMBL" id="KAI0303352.1"/>
    </source>
</evidence>
<sequence>MSSSRKVFVTNSDVLNLPYNYVPTEWVCIVFVALFGVSCTIHIVQAIRFRLWWLFPTAVLCGLLEVIGWSGRLWSSKNPFLQTPFLMQIATTIVAPTPLVAAIFIILGRITRRLGPQYCRLTPRQYTTVFLSFDIVALVVQSIGGGIASGTQPDLGGHIALGGIVLQLVVLLFYTALSAEFLIRFNLDRPSRHSGKKGADPRSTVDMPMAYMLIGMSAMTIFLLIRSIYRTIELSGGWNGKVISTQWLFNVFDGAMIVLAIFTLNFFHPGVFLRGKDGLEGLEADMKGEGEGDNDSQKNV</sequence>
<dbReference type="AlphaFoldDB" id="A0AAD4M781"/>
<dbReference type="PANTHER" id="PTHR31465:SF9">
    <property type="entry name" value="SPHINGOID LONG-CHAIN BASE TRANSPORTER RSB1"/>
    <property type="match status" value="1"/>
</dbReference>
<evidence type="ECO:0000313" key="7">
    <source>
        <dbReference type="Proteomes" id="UP001203297"/>
    </source>
</evidence>
<dbReference type="EMBL" id="WTXG01000009">
    <property type="protein sequence ID" value="KAI0303352.1"/>
    <property type="molecule type" value="Genomic_DNA"/>
</dbReference>
<evidence type="ECO:0000256" key="2">
    <source>
        <dbReference type="ARBA" id="ARBA00022692"/>
    </source>
</evidence>
<proteinExistence type="predicted"/>